<evidence type="ECO:0000313" key="3">
    <source>
        <dbReference type="Proteomes" id="UP000515511"/>
    </source>
</evidence>
<feature type="transmembrane region" description="Helical" evidence="1">
    <location>
        <begin position="242"/>
        <end position="259"/>
    </location>
</feature>
<proteinExistence type="predicted"/>
<feature type="transmembrane region" description="Helical" evidence="1">
    <location>
        <begin position="127"/>
        <end position="144"/>
    </location>
</feature>
<dbReference type="KEGG" id="lse:F1C12_17405"/>
<keyword evidence="1" id="KW-0812">Transmembrane</keyword>
<name>A0A7G6YE00_9MICO</name>
<evidence type="ECO:0000313" key="2">
    <source>
        <dbReference type="EMBL" id="QNE36715.1"/>
    </source>
</evidence>
<protein>
    <submittedName>
        <fullName evidence="2">Uncharacterized protein</fullName>
    </submittedName>
</protein>
<accession>A0A7G6YE00</accession>
<reference evidence="3" key="1">
    <citation type="submission" date="2019-09" db="EMBL/GenBank/DDBJ databases">
        <title>Antimicrobial potential of Antarctic Bacteria.</title>
        <authorList>
            <person name="Benaud N."/>
            <person name="Edwards R.J."/>
            <person name="Ferrari B.C."/>
        </authorList>
    </citation>
    <scope>NUCLEOTIDE SEQUENCE [LARGE SCALE GENOMIC DNA]</scope>
    <source>
        <strain evidence="3">INR9</strain>
    </source>
</reference>
<feature type="transmembrane region" description="Helical" evidence="1">
    <location>
        <begin position="96"/>
        <end position="120"/>
    </location>
</feature>
<keyword evidence="1" id="KW-0472">Membrane</keyword>
<dbReference type="Proteomes" id="UP000515511">
    <property type="component" value="Chromosome"/>
</dbReference>
<dbReference type="RefSeq" id="WP_185276155.1">
    <property type="nucleotide sequence ID" value="NZ_CP043641.1"/>
</dbReference>
<feature type="transmembrane region" description="Helical" evidence="1">
    <location>
        <begin position="271"/>
        <end position="292"/>
    </location>
</feature>
<feature type="transmembrane region" description="Helical" evidence="1">
    <location>
        <begin position="179"/>
        <end position="202"/>
    </location>
</feature>
<feature type="transmembrane region" description="Helical" evidence="1">
    <location>
        <begin position="299"/>
        <end position="317"/>
    </location>
</feature>
<dbReference type="EMBL" id="CP043641">
    <property type="protein sequence ID" value="QNE36715.1"/>
    <property type="molecule type" value="Genomic_DNA"/>
</dbReference>
<sequence length="453" mass="48366">MTVAPIAHRSRSRRVREAVARRPVLLLVALGVAAALAAWLRLPAVAHDTFWAEDGRTFVSAAAVGGPSVLLQPYAGYLHTVPRLVAAVVVLLPVSWWALATAAAACAIAGGLAVVVFVCARDLVPWLPARLFVAGLTVLAPLAPREVLGNLANLHSLILWALFWIALSRPRSTRSAITLSAVALLGALTEIQVVFLAPLLLLRSHDRRVWIVRAGLLAGIVVQLVVTFGWPRAENTNRAVDPLSIAYGYLINAVMPLAVPQAQLGHVLAATGPAVGLLVLAVVLATAVYVFLRGSRRQRLLVAAALTGSVLLYAVSVETNPNTFYDYAGMTSAQLGAAWLTRYGVIPSMLLALVPAVAAAIAYRRRFRRGRAQWPAWSALAAAGLCAALILAQAGPQFTRRSDGPAWQPQLASAAAQCRRDDELKFVNLRETIGWTVTVPCRYLDGGTPEDSR</sequence>
<feature type="transmembrane region" description="Helical" evidence="1">
    <location>
        <begin position="150"/>
        <end position="167"/>
    </location>
</feature>
<organism evidence="2 3">
    <name type="scientific">Leifsonia shinshuensis</name>
    <dbReference type="NCBI Taxonomy" id="150026"/>
    <lineage>
        <taxon>Bacteria</taxon>
        <taxon>Bacillati</taxon>
        <taxon>Actinomycetota</taxon>
        <taxon>Actinomycetes</taxon>
        <taxon>Micrococcales</taxon>
        <taxon>Microbacteriaceae</taxon>
        <taxon>Leifsonia</taxon>
    </lineage>
</organism>
<dbReference type="AlphaFoldDB" id="A0A7G6YE00"/>
<evidence type="ECO:0000256" key="1">
    <source>
        <dbReference type="SAM" id="Phobius"/>
    </source>
</evidence>
<feature type="transmembrane region" description="Helical" evidence="1">
    <location>
        <begin position="374"/>
        <end position="392"/>
    </location>
</feature>
<keyword evidence="1" id="KW-1133">Transmembrane helix</keyword>
<feature type="transmembrane region" description="Helical" evidence="1">
    <location>
        <begin position="337"/>
        <end position="362"/>
    </location>
</feature>
<feature type="transmembrane region" description="Helical" evidence="1">
    <location>
        <begin position="208"/>
        <end position="230"/>
    </location>
</feature>
<gene>
    <name evidence="2" type="ORF">F1C12_17405</name>
</gene>